<dbReference type="InterPro" id="IPR050090">
    <property type="entry name" value="Tyrosine_recombinase_XerCD"/>
</dbReference>
<evidence type="ECO:0000313" key="4">
    <source>
        <dbReference type="EMBL" id="MBH5400015.1"/>
    </source>
</evidence>
<evidence type="ECO:0000313" key="5">
    <source>
        <dbReference type="Proteomes" id="UP000807370"/>
    </source>
</evidence>
<dbReference type="PANTHER" id="PTHR30349">
    <property type="entry name" value="PHAGE INTEGRASE-RELATED"/>
    <property type="match status" value="1"/>
</dbReference>
<dbReference type="PANTHER" id="PTHR30349:SF88">
    <property type="entry name" value="BLL1584 PROTEIN"/>
    <property type="match status" value="1"/>
</dbReference>
<feature type="domain" description="Tyr recombinase" evidence="3">
    <location>
        <begin position="182"/>
        <end position="385"/>
    </location>
</feature>
<dbReference type="Proteomes" id="UP000807370">
    <property type="component" value="Unassembled WGS sequence"/>
</dbReference>
<protein>
    <submittedName>
        <fullName evidence="4">Site-specific integrase</fullName>
    </submittedName>
</protein>
<dbReference type="InterPro" id="IPR011010">
    <property type="entry name" value="DNA_brk_join_enz"/>
</dbReference>
<accession>A0ABS0PSC0</accession>
<dbReference type="SUPFAM" id="SSF56349">
    <property type="entry name" value="DNA breaking-rejoining enzymes"/>
    <property type="match status" value="1"/>
</dbReference>
<reference evidence="4 5" key="1">
    <citation type="submission" date="2020-07" db="EMBL/GenBank/DDBJ databases">
        <title>Bradyrhizobium diversity isolated from nodules of indigenous legumes of Western Australia.</title>
        <authorList>
            <person name="Klepa M.S."/>
        </authorList>
    </citation>
    <scope>NUCLEOTIDE SEQUENCE [LARGE SCALE GENOMIC DNA]</scope>
    <source>
        <strain evidence="4 5">CNPSo 4010</strain>
    </source>
</reference>
<evidence type="ECO:0000256" key="1">
    <source>
        <dbReference type="ARBA" id="ARBA00022908"/>
    </source>
</evidence>
<proteinExistence type="predicted"/>
<dbReference type="RefSeq" id="WP_197961215.1">
    <property type="nucleotide sequence ID" value="NZ_JACCHP010000012.1"/>
</dbReference>
<keyword evidence="5" id="KW-1185">Reference proteome</keyword>
<evidence type="ECO:0000256" key="2">
    <source>
        <dbReference type="ARBA" id="ARBA00023172"/>
    </source>
</evidence>
<dbReference type="Pfam" id="PF00589">
    <property type="entry name" value="Phage_integrase"/>
    <property type="match status" value="1"/>
</dbReference>
<dbReference type="CDD" id="cd00796">
    <property type="entry name" value="INT_Rci_Hp1_C"/>
    <property type="match status" value="1"/>
</dbReference>
<dbReference type="InterPro" id="IPR002104">
    <property type="entry name" value="Integrase_catalytic"/>
</dbReference>
<dbReference type="PROSITE" id="PS51898">
    <property type="entry name" value="TYR_RECOMBINASE"/>
    <property type="match status" value="1"/>
</dbReference>
<dbReference type="Gene3D" id="1.10.443.10">
    <property type="entry name" value="Intergrase catalytic core"/>
    <property type="match status" value="1"/>
</dbReference>
<dbReference type="EMBL" id="JACCHP010000012">
    <property type="protein sequence ID" value="MBH5400015.1"/>
    <property type="molecule type" value="Genomic_DNA"/>
</dbReference>
<keyword evidence="2" id="KW-0233">DNA recombination</keyword>
<dbReference type="InterPro" id="IPR013762">
    <property type="entry name" value="Integrase-like_cat_sf"/>
</dbReference>
<comment type="caution">
    <text evidence="4">The sequence shown here is derived from an EMBL/GenBank/DDBJ whole genome shotgun (WGS) entry which is preliminary data.</text>
</comment>
<sequence length="416" mass="46771">MPRRSKGARLQLKAARRNKGGKISHQATWIIRDNGRDVSTGCAANEIAAAEQKLRDYIDSKHTPKRRIRHIDDIAIADVLSIYLDAQLDKLRGRFNVDSESEDTIPDIRKFKKRIERLNEWGGAKMLGEVNGEACRSYAKKRGKRGGARRDLEDLRAAIGHHAAEGYHREIVKVSLPEKGQPRDKWLTRSDAAKLVWTCWRYREMQKGSRRPMEDVKVPTSKRPLRHLARFILLGIYSGTRAGAIAAASPIPAIGRSYVDLERGRYYRLKQGSAKTNKRQPTVPIPFRLLAHLRRWHRIDPEAKHFVEYNGRPITSVKTAFKSAVRLAGLGPGISPHTLRHTAATWLMQRGADPWQAAGYLGMSLEVLLNTYGHHHPDYLSDAVEKIAKRDPAGERKGVVSGAVSGAVIPIRRNGV</sequence>
<organism evidence="4 5">
    <name type="scientific">Bradyrhizobium agreste</name>
    <dbReference type="NCBI Taxonomy" id="2751811"/>
    <lineage>
        <taxon>Bacteria</taxon>
        <taxon>Pseudomonadati</taxon>
        <taxon>Pseudomonadota</taxon>
        <taxon>Alphaproteobacteria</taxon>
        <taxon>Hyphomicrobiales</taxon>
        <taxon>Nitrobacteraceae</taxon>
        <taxon>Bradyrhizobium</taxon>
    </lineage>
</organism>
<name>A0ABS0PSC0_9BRAD</name>
<keyword evidence="1" id="KW-0229">DNA integration</keyword>
<gene>
    <name evidence="4" type="ORF">HZZ13_19795</name>
</gene>
<evidence type="ECO:0000259" key="3">
    <source>
        <dbReference type="PROSITE" id="PS51898"/>
    </source>
</evidence>